<evidence type="ECO:0008006" key="2">
    <source>
        <dbReference type="Google" id="ProtNLM"/>
    </source>
</evidence>
<dbReference type="SUPFAM" id="SSF53681">
    <property type="entry name" value="Aspartate/glutamate racemase"/>
    <property type="match status" value="2"/>
</dbReference>
<dbReference type="EMBL" id="UINC01004874">
    <property type="protein sequence ID" value="SVA17478.1"/>
    <property type="molecule type" value="Genomic_DNA"/>
</dbReference>
<gene>
    <name evidence="1" type="ORF">METZ01_LOCUS70332</name>
</gene>
<proteinExistence type="predicted"/>
<organism evidence="1">
    <name type="scientific">marine metagenome</name>
    <dbReference type="NCBI Taxonomy" id="408172"/>
    <lineage>
        <taxon>unclassified sequences</taxon>
        <taxon>metagenomes</taxon>
        <taxon>ecological metagenomes</taxon>
    </lineage>
</organism>
<protein>
    <recommendedName>
        <fullName evidence="2">Glutamate racemase</fullName>
    </recommendedName>
</protein>
<dbReference type="Gene3D" id="3.40.50.1860">
    <property type="match status" value="2"/>
</dbReference>
<accession>A0A381TPN5</accession>
<name>A0A381TPN5_9ZZZZ</name>
<dbReference type="GO" id="GO:0016855">
    <property type="term" value="F:racemase and epimerase activity, acting on amino acids and derivatives"/>
    <property type="evidence" value="ECO:0007669"/>
    <property type="project" value="InterPro"/>
</dbReference>
<sequence>MNLVITDSGLGGLSICAQLMRLIKERAKSTLPQLPVDDLHITYVNAVPADERGYNFMSGRAEQLETFEKILLNTDKLFAPDYVFVACGTLSVLLEKLLYPSDKAIKIEGIVTVGIKMLLESLGQNSQPTALIFATPITISANTFQNMLCQNGIAENRIIAQNCPNLATQISNDPEGELVEKHIRHWVQKALQQLPENIKSPLIAFLGCTHYGYRENLFKEAFNAEGYRNVTLLNPNYAAAEKLNKIVLNNGKSNPTKAKSISVNFVTPYAIPERENITIPQLLHPISAETANAFLNARVCPELLNH</sequence>
<dbReference type="InterPro" id="IPR001920">
    <property type="entry name" value="Asp/Glu_race"/>
</dbReference>
<dbReference type="AlphaFoldDB" id="A0A381TPN5"/>
<evidence type="ECO:0000313" key="1">
    <source>
        <dbReference type="EMBL" id="SVA17478.1"/>
    </source>
</evidence>
<reference evidence="1" key="1">
    <citation type="submission" date="2018-05" db="EMBL/GenBank/DDBJ databases">
        <authorList>
            <person name="Lanie J.A."/>
            <person name="Ng W.-L."/>
            <person name="Kazmierczak K.M."/>
            <person name="Andrzejewski T.M."/>
            <person name="Davidsen T.M."/>
            <person name="Wayne K.J."/>
            <person name="Tettelin H."/>
            <person name="Glass J.I."/>
            <person name="Rusch D."/>
            <person name="Podicherti R."/>
            <person name="Tsui H.-C.T."/>
            <person name="Winkler M.E."/>
        </authorList>
    </citation>
    <scope>NUCLEOTIDE SEQUENCE</scope>
</reference>